<keyword evidence="6" id="KW-0378">Hydrolase</keyword>
<dbReference type="RefSeq" id="WP_067615533.1">
    <property type="nucleotide sequence ID" value="NZ_MAGO01000001.1"/>
</dbReference>
<evidence type="ECO:0000313" key="10">
    <source>
        <dbReference type="EMBL" id="OCC16383.1"/>
    </source>
</evidence>
<dbReference type="GO" id="GO:0006020">
    <property type="term" value="P:inositol metabolic process"/>
    <property type="evidence" value="ECO:0007669"/>
    <property type="project" value="TreeGrafter"/>
</dbReference>
<evidence type="ECO:0000256" key="1">
    <source>
        <dbReference type="ARBA" id="ARBA00001033"/>
    </source>
</evidence>
<dbReference type="STRING" id="1156395.DBT_0200"/>
<dbReference type="PRINTS" id="PR00502">
    <property type="entry name" value="NUDIXFAMILY"/>
</dbReference>
<dbReference type="InterPro" id="IPR000760">
    <property type="entry name" value="Inositol_monophosphatase-like"/>
</dbReference>
<evidence type="ECO:0000256" key="7">
    <source>
        <dbReference type="ARBA" id="ARBA00022842"/>
    </source>
</evidence>
<reference evidence="10 11" key="1">
    <citation type="submission" date="2016-06" db="EMBL/GenBank/DDBJ databases">
        <title>Respiratory ammonification of nitrate coupled to the oxidation of elemental sulfur in deep-sea autotrophic thermophilic bacteria.</title>
        <authorList>
            <person name="Slobodkina G.B."/>
            <person name="Mardanov A.V."/>
            <person name="Ravin N.V."/>
            <person name="Frolova A.A."/>
            <person name="Viryasiv M.B."/>
            <person name="Chernyh N.A."/>
            <person name="Bonch-Osmolovskaya E.A."/>
            <person name="Slobodkin A.I."/>
        </authorList>
    </citation>
    <scope>NUCLEOTIDE SEQUENCE [LARGE SCALE GENOMIC DNA]</scope>
    <source>
        <strain evidence="10 11">S69</strain>
    </source>
</reference>
<dbReference type="PATRIC" id="fig|1156395.6.peg.200"/>
<protein>
    <recommendedName>
        <fullName evidence="4">inositol-phosphate phosphatase</fullName>
        <ecNumber evidence="4">3.1.3.25</ecNumber>
    </recommendedName>
</protein>
<dbReference type="PRINTS" id="PR00377">
    <property type="entry name" value="IMPHPHTASES"/>
</dbReference>
<comment type="cofactor">
    <cofactor evidence="2 8">
        <name>Mg(2+)</name>
        <dbReference type="ChEBI" id="CHEBI:18420"/>
    </cofactor>
</comment>
<evidence type="ECO:0000313" key="11">
    <source>
        <dbReference type="Proteomes" id="UP000093080"/>
    </source>
</evidence>
<keyword evidence="11" id="KW-1185">Reference proteome</keyword>
<dbReference type="InterPro" id="IPR020476">
    <property type="entry name" value="Nudix_hydrolase"/>
</dbReference>
<sequence>MAKRSDYASFLDSLTKGAGKILRELFGTGVGVRHKGEIDLVTEADTRSEEYLLKRIEKEDPQAKVLSEEFHSAYEEAKHGDVGPDLGDCWIIDPLDGTTNFAHGFPWFAVSLCRYEAGRPAAGAVYLPMQDELFLAEAGKGAFLNGAPIKVSKENILQNALFATGFPYDIHQAPTLVMEALKVMITRVQGVRRAGAAAIDMAYVACGRFDGFWEQKLKPWDTAAGMLICEEAGGRVSTFSLKSYNPFVPEVLATNGKVHEAAAQILKDYSILEQEKALRPKPRNPVPTVDIIIRIGSEENIVLIERKNPPHGWALPGGFVDYGESLEEAAKREAFEETGLRVQLKGQFRTYSDPTRDLRLHTISTVFIADAEGDPKGGDDAKNARIFNIKELPSPLCFDHDKILKDYKESIC</sequence>
<evidence type="ECO:0000256" key="5">
    <source>
        <dbReference type="ARBA" id="ARBA00022723"/>
    </source>
</evidence>
<dbReference type="GO" id="GO:0046854">
    <property type="term" value="P:phosphatidylinositol phosphate biosynthetic process"/>
    <property type="evidence" value="ECO:0007669"/>
    <property type="project" value="InterPro"/>
</dbReference>
<evidence type="ECO:0000256" key="6">
    <source>
        <dbReference type="ARBA" id="ARBA00022801"/>
    </source>
</evidence>
<proteinExistence type="inferred from homology"/>
<dbReference type="SUPFAM" id="SSF55811">
    <property type="entry name" value="Nudix"/>
    <property type="match status" value="1"/>
</dbReference>
<dbReference type="Gene3D" id="3.40.190.80">
    <property type="match status" value="1"/>
</dbReference>
<accession>A0A1B9F909</accession>
<evidence type="ECO:0000256" key="2">
    <source>
        <dbReference type="ARBA" id="ARBA00001946"/>
    </source>
</evidence>
<feature type="binding site" evidence="8">
    <location>
        <position position="221"/>
    </location>
    <ligand>
        <name>Mg(2+)</name>
        <dbReference type="ChEBI" id="CHEBI:18420"/>
        <label>1</label>
        <note>catalytic</note>
    </ligand>
</feature>
<dbReference type="Pfam" id="PF00459">
    <property type="entry name" value="Inositol_P"/>
    <property type="match status" value="1"/>
</dbReference>
<dbReference type="InterPro" id="IPR020550">
    <property type="entry name" value="Inositol_monophosphatase_CS"/>
</dbReference>
<name>A0A1B9F909_9BACT</name>
<dbReference type="InterPro" id="IPR033942">
    <property type="entry name" value="IMPase"/>
</dbReference>
<feature type="binding site" evidence="8">
    <location>
        <position position="93"/>
    </location>
    <ligand>
        <name>Mg(2+)</name>
        <dbReference type="ChEBI" id="CHEBI:18420"/>
        <label>2</label>
    </ligand>
</feature>
<dbReference type="InterPro" id="IPR022337">
    <property type="entry name" value="Inositol_monophosphatase_SuhB"/>
</dbReference>
<evidence type="ECO:0000259" key="9">
    <source>
        <dbReference type="PROSITE" id="PS51462"/>
    </source>
</evidence>
<dbReference type="CDD" id="cd18873">
    <property type="entry name" value="NUDIX_NadM_like"/>
    <property type="match status" value="1"/>
</dbReference>
<comment type="caution">
    <text evidence="10">The sequence shown here is derived from an EMBL/GenBank/DDBJ whole genome shotgun (WGS) entry which is preliminary data.</text>
</comment>
<dbReference type="CDD" id="cd01639">
    <property type="entry name" value="IMPase"/>
    <property type="match status" value="1"/>
</dbReference>
<evidence type="ECO:0000256" key="4">
    <source>
        <dbReference type="ARBA" id="ARBA00013106"/>
    </source>
</evidence>
<dbReference type="SUPFAM" id="SSF56655">
    <property type="entry name" value="Carbohydrate phosphatase"/>
    <property type="match status" value="1"/>
</dbReference>
<dbReference type="PRINTS" id="PR01959">
    <property type="entry name" value="SBIMPHPHTASE"/>
</dbReference>
<dbReference type="PANTHER" id="PTHR20854:SF4">
    <property type="entry name" value="INOSITOL-1-MONOPHOSPHATASE-RELATED"/>
    <property type="match status" value="1"/>
</dbReference>
<feature type="binding site" evidence="8">
    <location>
        <position position="95"/>
    </location>
    <ligand>
        <name>Mg(2+)</name>
        <dbReference type="ChEBI" id="CHEBI:18420"/>
        <label>1</label>
        <note>catalytic</note>
    </ligand>
</feature>
<dbReference type="InterPro" id="IPR020583">
    <property type="entry name" value="Inositol_monoP_metal-BS"/>
</dbReference>
<dbReference type="GO" id="GO:0007165">
    <property type="term" value="P:signal transduction"/>
    <property type="evidence" value="ECO:0007669"/>
    <property type="project" value="TreeGrafter"/>
</dbReference>
<keyword evidence="5 8" id="KW-0479">Metal-binding</keyword>
<dbReference type="InterPro" id="IPR020084">
    <property type="entry name" value="NUDIX_hydrolase_CS"/>
</dbReference>
<feature type="binding site" evidence="8">
    <location>
        <position position="68"/>
    </location>
    <ligand>
        <name>Mg(2+)</name>
        <dbReference type="ChEBI" id="CHEBI:18420"/>
        <label>1</label>
        <note>catalytic</note>
    </ligand>
</feature>
<dbReference type="InterPro" id="IPR015797">
    <property type="entry name" value="NUDIX_hydrolase-like_dom_sf"/>
</dbReference>
<comment type="catalytic activity">
    <reaction evidence="1">
        <text>a myo-inositol phosphate + H2O = myo-inositol + phosphate</text>
        <dbReference type="Rhea" id="RHEA:24056"/>
        <dbReference type="ChEBI" id="CHEBI:15377"/>
        <dbReference type="ChEBI" id="CHEBI:17268"/>
        <dbReference type="ChEBI" id="CHEBI:43474"/>
        <dbReference type="ChEBI" id="CHEBI:84139"/>
        <dbReference type="EC" id="3.1.3.25"/>
    </reaction>
</comment>
<feature type="binding site" evidence="8">
    <location>
        <position position="96"/>
    </location>
    <ligand>
        <name>Mg(2+)</name>
        <dbReference type="ChEBI" id="CHEBI:18420"/>
        <label>1</label>
        <note>catalytic</note>
    </ligand>
</feature>
<feature type="domain" description="Nudix hydrolase" evidence="9">
    <location>
        <begin position="284"/>
        <end position="410"/>
    </location>
</feature>
<dbReference type="EC" id="3.1.3.25" evidence="4"/>
<gene>
    <name evidence="10" type="ORF">DBT_0200</name>
</gene>
<dbReference type="Pfam" id="PF00293">
    <property type="entry name" value="NUDIX"/>
    <property type="match status" value="1"/>
</dbReference>
<dbReference type="PROSITE" id="PS51462">
    <property type="entry name" value="NUDIX"/>
    <property type="match status" value="1"/>
</dbReference>
<dbReference type="GO" id="GO:0008934">
    <property type="term" value="F:inositol monophosphate 1-phosphatase activity"/>
    <property type="evidence" value="ECO:0007669"/>
    <property type="project" value="InterPro"/>
</dbReference>
<dbReference type="Gene3D" id="3.30.540.10">
    <property type="entry name" value="Fructose-1,6-Bisphosphatase, subunit A, domain 1"/>
    <property type="match status" value="1"/>
</dbReference>
<evidence type="ECO:0000256" key="3">
    <source>
        <dbReference type="ARBA" id="ARBA00009759"/>
    </source>
</evidence>
<dbReference type="PROSITE" id="PS00893">
    <property type="entry name" value="NUDIX_BOX"/>
    <property type="match status" value="1"/>
</dbReference>
<dbReference type="InterPro" id="IPR000086">
    <property type="entry name" value="NUDIX_hydrolase_dom"/>
</dbReference>
<dbReference type="AlphaFoldDB" id="A0A1B9F909"/>
<keyword evidence="7 8" id="KW-0460">Magnesium</keyword>
<organism evidence="10 11">
    <name type="scientific">Dissulfuribacter thermophilus</name>
    <dbReference type="NCBI Taxonomy" id="1156395"/>
    <lineage>
        <taxon>Bacteria</taxon>
        <taxon>Pseudomonadati</taxon>
        <taxon>Thermodesulfobacteriota</taxon>
        <taxon>Dissulfuribacteria</taxon>
        <taxon>Dissulfuribacterales</taxon>
        <taxon>Dissulfuribacteraceae</taxon>
        <taxon>Dissulfuribacter</taxon>
    </lineage>
</organism>
<dbReference type="FunFam" id="3.30.540.10:FF:000003">
    <property type="entry name" value="Inositol-1-monophosphatase"/>
    <property type="match status" value="1"/>
</dbReference>
<dbReference type="Gene3D" id="3.90.79.10">
    <property type="entry name" value="Nucleoside Triphosphate Pyrophosphohydrolase"/>
    <property type="match status" value="1"/>
</dbReference>
<dbReference type="EMBL" id="MAGO01000001">
    <property type="protein sequence ID" value="OCC16383.1"/>
    <property type="molecule type" value="Genomic_DNA"/>
</dbReference>
<dbReference type="GO" id="GO:0046872">
    <property type="term" value="F:metal ion binding"/>
    <property type="evidence" value="ECO:0007669"/>
    <property type="project" value="UniProtKB-KW"/>
</dbReference>
<dbReference type="PANTHER" id="PTHR20854">
    <property type="entry name" value="INOSITOL MONOPHOSPHATASE"/>
    <property type="match status" value="1"/>
</dbReference>
<dbReference type="PROSITE" id="PS00630">
    <property type="entry name" value="IMP_2"/>
    <property type="match status" value="1"/>
</dbReference>
<comment type="similarity">
    <text evidence="3">Belongs to the inositol monophosphatase superfamily.</text>
</comment>
<evidence type="ECO:0000256" key="8">
    <source>
        <dbReference type="PIRSR" id="PIRSR600760-2"/>
    </source>
</evidence>
<dbReference type="Proteomes" id="UP000093080">
    <property type="component" value="Unassembled WGS sequence"/>
</dbReference>
<dbReference type="PROSITE" id="PS00629">
    <property type="entry name" value="IMP_1"/>
    <property type="match status" value="1"/>
</dbReference>